<proteinExistence type="predicted"/>
<name>A0ACB0JAX4_TRIPR</name>
<reference evidence="1" key="1">
    <citation type="submission" date="2023-10" db="EMBL/GenBank/DDBJ databases">
        <authorList>
            <person name="Rodriguez Cubillos JULIANA M."/>
            <person name="De Vega J."/>
        </authorList>
    </citation>
    <scope>NUCLEOTIDE SEQUENCE</scope>
</reference>
<comment type="caution">
    <text evidence="1">The sequence shown here is derived from an EMBL/GenBank/DDBJ whole genome shotgun (WGS) entry which is preliminary data.</text>
</comment>
<keyword evidence="2" id="KW-1185">Reference proteome</keyword>
<protein>
    <submittedName>
        <fullName evidence="1">Uncharacterized protein</fullName>
    </submittedName>
</protein>
<evidence type="ECO:0000313" key="1">
    <source>
        <dbReference type="EMBL" id="CAJ2641396.1"/>
    </source>
</evidence>
<dbReference type="Proteomes" id="UP001177021">
    <property type="component" value="Unassembled WGS sequence"/>
</dbReference>
<accession>A0ACB0JAX4</accession>
<evidence type="ECO:0000313" key="2">
    <source>
        <dbReference type="Proteomes" id="UP001177021"/>
    </source>
</evidence>
<dbReference type="EMBL" id="CASHSV030000024">
    <property type="protein sequence ID" value="CAJ2641396.1"/>
    <property type="molecule type" value="Genomic_DNA"/>
</dbReference>
<sequence length="75" mass="8577">MNKTHFGCFFFLLLLASQMVVQIEGWKCRTQSTMFKGICISNRICDSNCHAEGFPRGGNCKGWLRRCFCKNSSCE</sequence>
<gene>
    <name evidence="1" type="ORF">MILVUS5_LOCUS11054</name>
</gene>
<organism evidence="1 2">
    <name type="scientific">Trifolium pratense</name>
    <name type="common">Red clover</name>
    <dbReference type="NCBI Taxonomy" id="57577"/>
    <lineage>
        <taxon>Eukaryota</taxon>
        <taxon>Viridiplantae</taxon>
        <taxon>Streptophyta</taxon>
        <taxon>Embryophyta</taxon>
        <taxon>Tracheophyta</taxon>
        <taxon>Spermatophyta</taxon>
        <taxon>Magnoliopsida</taxon>
        <taxon>eudicotyledons</taxon>
        <taxon>Gunneridae</taxon>
        <taxon>Pentapetalae</taxon>
        <taxon>rosids</taxon>
        <taxon>fabids</taxon>
        <taxon>Fabales</taxon>
        <taxon>Fabaceae</taxon>
        <taxon>Papilionoideae</taxon>
        <taxon>50 kb inversion clade</taxon>
        <taxon>NPAAA clade</taxon>
        <taxon>Hologalegina</taxon>
        <taxon>IRL clade</taxon>
        <taxon>Trifolieae</taxon>
        <taxon>Trifolium</taxon>
    </lineage>
</organism>